<dbReference type="PANTHER" id="PTHR11012">
    <property type="entry name" value="PROTEIN KINASE-LIKE DOMAIN-CONTAINING"/>
    <property type="match status" value="1"/>
</dbReference>
<dbReference type="Pfam" id="PF02958">
    <property type="entry name" value="EcKL"/>
    <property type="match status" value="1"/>
</dbReference>
<dbReference type="EMBL" id="HBUE01071852">
    <property type="protein sequence ID" value="CAG6472994.1"/>
    <property type="molecule type" value="Transcribed_RNA"/>
</dbReference>
<dbReference type="SUPFAM" id="SSF56112">
    <property type="entry name" value="Protein kinase-like (PK-like)"/>
    <property type="match status" value="1"/>
</dbReference>
<name>A0A8D8FK32_CULPI</name>
<dbReference type="PANTHER" id="PTHR11012:SF56">
    <property type="entry name" value="CHK KINASE-LIKE DOMAIN-CONTAINING PROTEIN-RELATED"/>
    <property type="match status" value="1"/>
</dbReference>
<evidence type="ECO:0000313" key="2">
    <source>
        <dbReference type="EMBL" id="CAG6472994.1"/>
    </source>
</evidence>
<dbReference type="AlphaFoldDB" id="A0A8D8FK32"/>
<proteinExistence type="predicted"/>
<dbReference type="InterPro" id="IPR015897">
    <property type="entry name" value="CHK_kinase-like"/>
</dbReference>
<organism evidence="2">
    <name type="scientific">Culex pipiens</name>
    <name type="common">House mosquito</name>
    <dbReference type="NCBI Taxonomy" id="7175"/>
    <lineage>
        <taxon>Eukaryota</taxon>
        <taxon>Metazoa</taxon>
        <taxon>Ecdysozoa</taxon>
        <taxon>Arthropoda</taxon>
        <taxon>Hexapoda</taxon>
        <taxon>Insecta</taxon>
        <taxon>Pterygota</taxon>
        <taxon>Neoptera</taxon>
        <taxon>Endopterygota</taxon>
        <taxon>Diptera</taxon>
        <taxon>Nematocera</taxon>
        <taxon>Culicoidea</taxon>
        <taxon>Culicidae</taxon>
        <taxon>Culicinae</taxon>
        <taxon>Culicini</taxon>
        <taxon>Culex</taxon>
        <taxon>Culex</taxon>
    </lineage>
</organism>
<feature type="domain" description="CHK kinase-like" evidence="1">
    <location>
        <begin position="132"/>
        <end position="331"/>
    </location>
</feature>
<reference evidence="2" key="1">
    <citation type="submission" date="2021-05" db="EMBL/GenBank/DDBJ databases">
        <authorList>
            <person name="Alioto T."/>
            <person name="Alioto T."/>
            <person name="Gomez Garrido J."/>
        </authorList>
    </citation>
    <scope>NUCLEOTIDE SEQUENCE</scope>
</reference>
<evidence type="ECO:0000259" key="1">
    <source>
        <dbReference type="SMART" id="SM00587"/>
    </source>
</evidence>
<dbReference type="Gene3D" id="3.90.1200.10">
    <property type="match status" value="1"/>
</dbReference>
<accession>A0A8D8FK32</accession>
<sequence>MASATQGNIPEYLNQDLLTRSLANGFHNEGVIVDTFEIAPATAAGDNYMSDVFRINVKYRSSSKTKNVEQISLVIKCMPDAGQRGPVIEELKVYEKEKEMFVNVIPELSKIANNEFFAAKCYYATTSPERMLVFHDLKSLNFTMANRQTGLDFAHCALIMKKIGKFHAASMRFSESNKDVLDKYFHFSMFNPSVENHTDCISVVFENGLKTLISVAEETWTDFDPKILAKMKKLLPVYLTKLKACLTQEFDDGFKVLNHGDLWCNNMLFKYNKKSESVEDVVFVDYQISYYSSPGIDLNYALSNCPDLETRDRTNELIDIYYSSLKDTLEAIQFARIPTLADVHHEIKRMEFFSLVSVISILPIVMMEKSDTFTPSFEAMIDEQMAEQSRKIQYSGKMFQKIVKPMLTRFYDRKLLDV</sequence>
<dbReference type="InterPro" id="IPR004119">
    <property type="entry name" value="EcKL"/>
</dbReference>
<dbReference type="SMART" id="SM00587">
    <property type="entry name" value="CHK"/>
    <property type="match status" value="1"/>
</dbReference>
<dbReference type="InterPro" id="IPR011009">
    <property type="entry name" value="Kinase-like_dom_sf"/>
</dbReference>
<protein>
    <submittedName>
        <fullName evidence="2">(northern house mosquito) hypothetical protein</fullName>
    </submittedName>
</protein>